<evidence type="ECO:0000313" key="2">
    <source>
        <dbReference type="Proteomes" id="UP001374535"/>
    </source>
</evidence>
<keyword evidence="2" id="KW-1185">Reference proteome</keyword>
<dbReference type="SUPFAM" id="SSF53474">
    <property type="entry name" value="alpha/beta-Hydrolases"/>
    <property type="match status" value="1"/>
</dbReference>
<gene>
    <name evidence="1" type="ORF">V8G54_015416</name>
</gene>
<dbReference type="Gene3D" id="3.40.50.1820">
    <property type="entry name" value="alpha/beta hydrolase"/>
    <property type="match status" value="1"/>
</dbReference>
<dbReference type="GO" id="GO:0016020">
    <property type="term" value="C:membrane"/>
    <property type="evidence" value="ECO:0007669"/>
    <property type="project" value="TreeGrafter"/>
</dbReference>
<dbReference type="Proteomes" id="UP001374535">
    <property type="component" value="Chromosome 5"/>
</dbReference>
<dbReference type="EMBL" id="CP144696">
    <property type="protein sequence ID" value="WVZ10886.1"/>
    <property type="molecule type" value="Genomic_DNA"/>
</dbReference>
<reference evidence="1 2" key="1">
    <citation type="journal article" date="2023" name="Life. Sci Alliance">
        <title>Evolutionary insights into 3D genome organization and epigenetic landscape of Vigna mungo.</title>
        <authorList>
            <person name="Junaid A."/>
            <person name="Singh B."/>
            <person name="Bhatia S."/>
        </authorList>
    </citation>
    <scope>NUCLEOTIDE SEQUENCE [LARGE SCALE GENOMIC DNA]</scope>
    <source>
        <strain evidence="1">Urdbean</strain>
    </source>
</reference>
<evidence type="ECO:0008006" key="3">
    <source>
        <dbReference type="Google" id="ProtNLM"/>
    </source>
</evidence>
<organism evidence="1 2">
    <name type="scientific">Vigna mungo</name>
    <name type="common">Black gram</name>
    <name type="synonym">Phaseolus mungo</name>
    <dbReference type="NCBI Taxonomy" id="3915"/>
    <lineage>
        <taxon>Eukaryota</taxon>
        <taxon>Viridiplantae</taxon>
        <taxon>Streptophyta</taxon>
        <taxon>Embryophyta</taxon>
        <taxon>Tracheophyta</taxon>
        <taxon>Spermatophyta</taxon>
        <taxon>Magnoliopsida</taxon>
        <taxon>eudicotyledons</taxon>
        <taxon>Gunneridae</taxon>
        <taxon>Pentapetalae</taxon>
        <taxon>rosids</taxon>
        <taxon>fabids</taxon>
        <taxon>Fabales</taxon>
        <taxon>Fabaceae</taxon>
        <taxon>Papilionoideae</taxon>
        <taxon>50 kb inversion clade</taxon>
        <taxon>NPAAA clade</taxon>
        <taxon>indigoferoid/millettioid clade</taxon>
        <taxon>Phaseoleae</taxon>
        <taxon>Vigna</taxon>
    </lineage>
</organism>
<evidence type="ECO:0000313" key="1">
    <source>
        <dbReference type="EMBL" id="WVZ10886.1"/>
    </source>
</evidence>
<proteinExistence type="predicted"/>
<dbReference type="AlphaFoldDB" id="A0AAQ3NJA7"/>
<accession>A0AAQ3NJA7</accession>
<dbReference type="GO" id="GO:0008474">
    <property type="term" value="F:palmitoyl-(protein) hydrolase activity"/>
    <property type="evidence" value="ECO:0007669"/>
    <property type="project" value="TreeGrafter"/>
</dbReference>
<dbReference type="PANTHER" id="PTHR12277:SF81">
    <property type="entry name" value="PROTEIN ABHD13"/>
    <property type="match status" value="1"/>
</dbReference>
<name>A0AAQ3NJA7_VIGMU</name>
<dbReference type="InterPro" id="IPR029058">
    <property type="entry name" value="AB_hydrolase_fold"/>
</dbReference>
<sequence length="149" mass="16721">MLEVAALILENTFTSILDMAGVLFPFLKWFIGGSSAKGPKVLNFLVRSPWSTIDVVGQIKQPILFLSGLQDEMVPPSHMQLLYAKAAARNNQCLFVEFPTGMHMDTWLAGGDHYWRTIQQFLEQHAPVRKEQNANGNLFSSCRVLKLGQ</sequence>
<dbReference type="PANTHER" id="PTHR12277">
    <property type="entry name" value="ALPHA/BETA HYDROLASE DOMAIN-CONTAINING PROTEIN"/>
    <property type="match status" value="1"/>
</dbReference>
<protein>
    <recommendedName>
        <fullName evidence="3">Peptidase S9 prolyl oligopeptidase catalytic domain-containing protein</fullName>
    </recommendedName>
</protein>